<dbReference type="PROSITE" id="PS50035">
    <property type="entry name" value="PLD"/>
    <property type="match status" value="1"/>
</dbReference>
<evidence type="ECO:0000256" key="5">
    <source>
        <dbReference type="ARBA" id="ARBA00022679"/>
    </source>
</evidence>
<dbReference type="GO" id="GO:0008444">
    <property type="term" value="F:CDP-diacylglycerol-glycerol-3-phosphate 3-phosphatidyltransferase activity"/>
    <property type="evidence" value="ECO:0007669"/>
    <property type="project" value="UniProtKB-EC"/>
</dbReference>
<dbReference type="EC" id="2.7.8.5" evidence="11"/>
<dbReference type="UniPathway" id="UPA00084">
    <property type="reaction ID" value="UER00503"/>
</dbReference>
<dbReference type="SMART" id="SM00155">
    <property type="entry name" value="PLDc"/>
    <property type="match status" value="1"/>
</dbReference>
<proteinExistence type="inferred from homology"/>
<evidence type="ECO:0000256" key="9">
    <source>
        <dbReference type="ARBA" id="ARBA00023264"/>
    </source>
</evidence>
<comment type="pathway">
    <text evidence="2 11">Phospholipid metabolism; phosphatidylglycerol biosynthesis; phosphatidylglycerol from CDP-diacylglycerol: step 1/2.</text>
</comment>
<evidence type="ECO:0000256" key="4">
    <source>
        <dbReference type="ARBA" id="ARBA00022516"/>
    </source>
</evidence>
<accession>A0A1Y1LHD3</accession>
<dbReference type="PANTHER" id="PTHR12586">
    <property type="entry name" value="CDP-DIACYLGLYCEROL--SERINE O-PHOSPHATIDYLTRANSFERASE"/>
    <property type="match status" value="1"/>
</dbReference>
<dbReference type="GO" id="GO:0032049">
    <property type="term" value="P:cardiolipin biosynthetic process"/>
    <property type="evidence" value="ECO:0007669"/>
    <property type="project" value="InterPro"/>
</dbReference>
<dbReference type="EMBL" id="GEZM01055258">
    <property type="protein sequence ID" value="JAV73062.1"/>
    <property type="molecule type" value="Transcribed_RNA"/>
</dbReference>
<dbReference type="InterPro" id="IPR001736">
    <property type="entry name" value="PLipase_D/transphosphatidylase"/>
</dbReference>
<dbReference type="AlphaFoldDB" id="A0A1Y1LHD3"/>
<keyword evidence="11" id="KW-0067">ATP-binding</keyword>
<keyword evidence="7 11" id="KW-0443">Lipid metabolism</keyword>
<evidence type="ECO:0000256" key="2">
    <source>
        <dbReference type="ARBA" id="ARBA00005042"/>
    </source>
</evidence>
<comment type="similarity">
    <text evidence="3 11">Belongs to the CDP-alcohol phosphatidyltransferase class-II family.</text>
</comment>
<dbReference type="CDD" id="cd09137">
    <property type="entry name" value="PLDc_PGS1_euk_2"/>
    <property type="match status" value="1"/>
</dbReference>
<organism evidence="13">
    <name type="scientific">Photinus pyralis</name>
    <name type="common">Common eastern firefly</name>
    <name type="synonym">Lampyris pyralis</name>
    <dbReference type="NCBI Taxonomy" id="7054"/>
    <lineage>
        <taxon>Eukaryota</taxon>
        <taxon>Metazoa</taxon>
        <taxon>Ecdysozoa</taxon>
        <taxon>Arthropoda</taxon>
        <taxon>Hexapoda</taxon>
        <taxon>Insecta</taxon>
        <taxon>Pterygota</taxon>
        <taxon>Neoptera</taxon>
        <taxon>Endopterygota</taxon>
        <taxon>Coleoptera</taxon>
        <taxon>Polyphaga</taxon>
        <taxon>Elateriformia</taxon>
        <taxon>Elateroidea</taxon>
        <taxon>Lampyridae</taxon>
        <taxon>Lampyrinae</taxon>
        <taxon>Photinus</taxon>
    </lineage>
</organism>
<keyword evidence="8 11" id="KW-0594">Phospholipid biosynthesis</keyword>
<dbReference type="SUPFAM" id="SSF56024">
    <property type="entry name" value="Phospholipase D/nuclease"/>
    <property type="match status" value="1"/>
</dbReference>
<dbReference type="GO" id="GO:0005739">
    <property type="term" value="C:mitochondrion"/>
    <property type="evidence" value="ECO:0007669"/>
    <property type="project" value="UniProtKB-SubCell"/>
</dbReference>
<comment type="subcellular location">
    <subcellularLocation>
        <location evidence="11">Mitochondrion</location>
    </subcellularLocation>
</comment>
<reference evidence="13" key="1">
    <citation type="journal article" date="2016" name="Sci. Rep.">
        <title>Molecular characterization of firefly nuptial gifts: a multi-omics approach sheds light on postcopulatory sexual selection.</title>
        <authorList>
            <person name="Al-Wathiqui N."/>
            <person name="Fallon T.R."/>
            <person name="South A."/>
            <person name="Weng J.K."/>
            <person name="Lewis S.M."/>
        </authorList>
    </citation>
    <scope>NUCLEOTIDE SEQUENCE</scope>
</reference>
<dbReference type="PANTHER" id="PTHR12586:SF1">
    <property type="entry name" value="CDP-DIACYLGLYCEROL--GLYCEROL-3-PHOSPHATE 3-PHOSPHATIDYLTRANSFERASE, MITOCHONDRIAL"/>
    <property type="match status" value="1"/>
</dbReference>
<keyword evidence="5 11" id="KW-0808">Transferase</keyword>
<evidence type="ECO:0000256" key="7">
    <source>
        <dbReference type="ARBA" id="ARBA00023098"/>
    </source>
</evidence>
<keyword evidence="11" id="KW-0547">Nucleotide-binding</keyword>
<dbReference type="Gene3D" id="3.30.870.10">
    <property type="entry name" value="Endonuclease Chain A"/>
    <property type="match status" value="2"/>
</dbReference>
<dbReference type="GO" id="GO:0005524">
    <property type="term" value="F:ATP binding"/>
    <property type="evidence" value="ECO:0007669"/>
    <property type="project" value="UniProtKB-KW"/>
</dbReference>
<dbReference type="PIRSF" id="PIRSF000850">
    <property type="entry name" value="Phospholipase_D_PSS"/>
    <property type="match status" value="1"/>
</dbReference>
<sequence length="482" mass="55624">MLRKFLNIVLDATASIPMQAECAIYTSPFTRKETSQFAWLSSQAPCFPVRAENITILTEPQQFYDTLIEKCRGAKERVTLSSLYVGTGQLEQNLVQALMDNDNFQNGTAKINILLDYTRGSRYKNNSRVILKPLLQRNDQNCHISLYHTPILRGLKKKWVPDRWNELFGLQHMKLYIFDDTLLISGANLSNDYFTNRQDRYYMIKDRDLTDFYNGLVRQVQRFSLYLDKEDEVHIRRSWSQLPYQGNLNDFVVNAGNLVESYITQCINEQNICKREGYDTWVFPLVQMGQLGINQDACVTKRLLAEAPSGASLCIATGYFNLTWDYMDTLVTKCFANCKLLMAHPNANGFQGASFPAGGIPDAYSLIAQRFKNMFEGSGQSERFSMQEYFREGWTYHGKGLWYYAPEQDLPNLTLIGSPNFGERSVRRDLETQLAIVTENGGLRQKMDEECKQLYKLGLPANVDRVIPKWVYPMVYFFRGFF</sequence>
<dbReference type="CDD" id="cd09135">
    <property type="entry name" value="PLDc_PGS1_euk_1"/>
    <property type="match status" value="1"/>
</dbReference>
<feature type="domain" description="PLD phosphodiesterase" evidence="12">
    <location>
        <begin position="167"/>
        <end position="193"/>
    </location>
</feature>
<name>A0A1Y1LHD3_PHOPY</name>
<evidence type="ECO:0000256" key="1">
    <source>
        <dbReference type="ARBA" id="ARBA00003537"/>
    </source>
</evidence>
<protein>
    <recommendedName>
        <fullName evidence="11">CDP-diacylglycerol--glycerol-3-phosphate 3-phosphatidyltransferase</fullName>
        <ecNumber evidence="11">2.7.8.5</ecNumber>
    </recommendedName>
</protein>
<evidence type="ECO:0000256" key="10">
    <source>
        <dbReference type="ARBA" id="ARBA00048586"/>
    </source>
</evidence>
<evidence type="ECO:0000256" key="6">
    <source>
        <dbReference type="ARBA" id="ARBA00022737"/>
    </source>
</evidence>
<keyword evidence="9 11" id="KW-1208">Phospholipid metabolism</keyword>
<dbReference type="InterPro" id="IPR016270">
    <property type="entry name" value="PGS1"/>
</dbReference>
<evidence type="ECO:0000313" key="13">
    <source>
        <dbReference type="EMBL" id="JAV73062.1"/>
    </source>
</evidence>
<evidence type="ECO:0000256" key="3">
    <source>
        <dbReference type="ARBA" id="ARBA00010682"/>
    </source>
</evidence>
<evidence type="ECO:0000256" key="8">
    <source>
        <dbReference type="ARBA" id="ARBA00023209"/>
    </source>
</evidence>
<evidence type="ECO:0000259" key="12">
    <source>
        <dbReference type="PROSITE" id="PS50035"/>
    </source>
</evidence>
<keyword evidence="4 11" id="KW-0444">Lipid biosynthesis</keyword>
<evidence type="ECO:0000256" key="11">
    <source>
        <dbReference type="RuleBase" id="RU365024"/>
    </source>
</evidence>
<comment type="function">
    <text evidence="1 11">Functions in the biosynthesis of the anionic phospholipids phosphatidylglycerol and cardiolipin.</text>
</comment>
<keyword evidence="11" id="KW-0496">Mitochondrion</keyword>
<dbReference type="Pfam" id="PF00614">
    <property type="entry name" value="PLDc"/>
    <property type="match status" value="1"/>
</dbReference>
<comment type="catalytic activity">
    <reaction evidence="10 11">
        <text>a CDP-1,2-diacyl-sn-glycerol + sn-glycerol 3-phosphate = a 1,2-diacyl-sn-glycero-3-phospho-(1'-sn-glycero-3'-phosphate) + CMP + H(+)</text>
        <dbReference type="Rhea" id="RHEA:12593"/>
        <dbReference type="ChEBI" id="CHEBI:15378"/>
        <dbReference type="ChEBI" id="CHEBI:57597"/>
        <dbReference type="ChEBI" id="CHEBI:58332"/>
        <dbReference type="ChEBI" id="CHEBI:60110"/>
        <dbReference type="ChEBI" id="CHEBI:60377"/>
        <dbReference type="EC" id="2.7.8.5"/>
    </reaction>
</comment>
<keyword evidence="6" id="KW-0677">Repeat</keyword>